<evidence type="ECO:0000313" key="2">
    <source>
        <dbReference type="EMBL" id="KAG1335138.1"/>
    </source>
</evidence>
<comment type="caution">
    <text evidence="2">The sequence shown here is derived from an EMBL/GenBank/DDBJ whole genome shotgun (WGS) entry which is preliminary data.</text>
</comment>
<reference evidence="2" key="1">
    <citation type="journal article" date="2017" name="Gigascience">
        <title>The genome draft of coconut (Cocos nucifera).</title>
        <authorList>
            <person name="Xiao Y."/>
            <person name="Xu P."/>
            <person name="Fan H."/>
            <person name="Baudouin L."/>
            <person name="Xia W."/>
            <person name="Bocs S."/>
            <person name="Xu J."/>
            <person name="Li Q."/>
            <person name="Guo A."/>
            <person name="Zhou L."/>
            <person name="Li J."/>
            <person name="Wu Y."/>
            <person name="Ma Z."/>
            <person name="Armero A."/>
            <person name="Issali A.E."/>
            <person name="Liu N."/>
            <person name="Peng M."/>
            <person name="Yang Y."/>
        </authorList>
    </citation>
    <scope>NUCLEOTIDE SEQUENCE</scope>
    <source>
        <tissue evidence="2">Spear leaf of Hainan Tall coconut</tissue>
    </source>
</reference>
<dbReference type="AlphaFoldDB" id="A0A8K0I3M0"/>
<dbReference type="EMBL" id="CM017874">
    <property type="protein sequence ID" value="KAG1335138.1"/>
    <property type="molecule type" value="Genomic_DNA"/>
</dbReference>
<organism evidence="2 3">
    <name type="scientific">Cocos nucifera</name>
    <name type="common">Coconut palm</name>
    <dbReference type="NCBI Taxonomy" id="13894"/>
    <lineage>
        <taxon>Eukaryota</taxon>
        <taxon>Viridiplantae</taxon>
        <taxon>Streptophyta</taxon>
        <taxon>Embryophyta</taxon>
        <taxon>Tracheophyta</taxon>
        <taxon>Spermatophyta</taxon>
        <taxon>Magnoliopsida</taxon>
        <taxon>Liliopsida</taxon>
        <taxon>Arecaceae</taxon>
        <taxon>Arecoideae</taxon>
        <taxon>Cocoseae</taxon>
        <taxon>Attaleinae</taxon>
        <taxon>Cocos</taxon>
    </lineage>
</organism>
<name>A0A8K0I3M0_COCNU</name>
<feature type="region of interest" description="Disordered" evidence="1">
    <location>
        <begin position="157"/>
        <end position="211"/>
    </location>
</feature>
<proteinExistence type="predicted"/>
<keyword evidence="3" id="KW-1185">Reference proteome</keyword>
<reference evidence="2" key="2">
    <citation type="submission" date="2019-07" db="EMBL/GenBank/DDBJ databases">
        <authorList>
            <person name="Yang Y."/>
            <person name="Bocs S."/>
            <person name="Baudouin L."/>
        </authorList>
    </citation>
    <scope>NUCLEOTIDE SEQUENCE</scope>
    <source>
        <tissue evidence="2">Spear leaf of Hainan Tall coconut</tissue>
    </source>
</reference>
<dbReference type="Proteomes" id="UP000797356">
    <property type="component" value="Chromosome 3"/>
</dbReference>
<evidence type="ECO:0000256" key="1">
    <source>
        <dbReference type="SAM" id="MobiDB-lite"/>
    </source>
</evidence>
<feature type="compositionally biased region" description="Basic and acidic residues" evidence="1">
    <location>
        <begin position="191"/>
        <end position="202"/>
    </location>
</feature>
<sequence length="211" mass="23055">MHLSPRMRNLSMMLIENKKSSKWCHWQKKVDSKEETAADATADAKNVEVLSASHVTNTVDFVETVPEVGECNSTKAPGTQFGEATTKEEEPQMLLPEEQNCFAEKVSGDAAADDINMEATCARTVTRASEESNNAASMVEKNLEMLTLVDTKSEDRIAGQVRSSESGTKKGTGLMVADEVIEDEDMPSAPETREEAAMDKDTTSPLKEVFS</sequence>
<evidence type="ECO:0000313" key="3">
    <source>
        <dbReference type="Proteomes" id="UP000797356"/>
    </source>
</evidence>
<protein>
    <submittedName>
        <fullName evidence="2">Putative BAG family molecular chaperone regulator 6</fullName>
    </submittedName>
</protein>
<gene>
    <name evidence="2" type="ORF">COCNU_03G012570</name>
</gene>
<accession>A0A8K0I3M0</accession>